<evidence type="ECO:0000313" key="5">
    <source>
        <dbReference type="EMBL" id="OHT08517.1"/>
    </source>
</evidence>
<dbReference type="InterPro" id="IPR002110">
    <property type="entry name" value="Ankyrin_rpt"/>
</dbReference>
<dbReference type="PANTHER" id="PTHR24198">
    <property type="entry name" value="ANKYRIN REPEAT AND PROTEIN KINASE DOMAIN-CONTAINING PROTEIN"/>
    <property type="match status" value="1"/>
</dbReference>
<evidence type="ECO:0000256" key="2">
    <source>
        <dbReference type="ARBA" id="ARBA00023043"/>
    </source>
</evidence>
<dbReference type="Proteomes" id="UP000179807">
    <property type="component" value="Unassembled WGS sequence"/>
</dbReference>
<feature type="repeat" description="ANK" evidence="3">
    <location>
        <begin position="750"/>
        <end position="771"/>
    </location>
</feature>
<dbReference type="PROSITE" id="PS50088">
    <property type="entry name" value="ANK_REPEAT"/>
    <property type="match status" value="3"/>
</dbReference>
<dbReference type="OrthoDB" id="341259at2759"/>
<name>A0A1J4KGR5_9EUKA</name>
<dbReference type="RefSeq" id="XP_068361653.1">
    <property type="nucleotide sequence ID" value="XM_068502866.1"/>
</dbReference>
<feature type="repeat" description="ANK" evidence="3">
    <location>
        <begin position="681"/>
        <end position="713"/>
    </location>
</feature>
<dbReference type="PANTHER" id="PTHR24198:SF165">
    <property type="entry name" value="ANKYRIN REPEAT-CONTAINING PROTEIN-RELATED"/>
    <property type="match status" value="1"/>
</dbReference>
<keyword evidence="2 3" id="KW-0040">ANK repeat</keyword>
<accession>A0A1J4KGR5</accession>
<dbReference type="SUPFAM" id="SSF48403">
    <property type="entry name" value="Ankyrin repeat"/>
    <property type="match status" value="1"/>
</dbReference>
<dbReference type="InterPro" id="IPR036770">
    <property type="entry name" value="Ankyrin_rpt-contain_sf"/>
</dbReference>
<dbReference type="SMART" id="SM00248">
    <property type="entry name" value="ANK"/>
    <property type="match status" value="6"/>
</dbReference>
<feature type="compositionally biased region" description="Low complexity" evidence="4">
    <location>
        <begin position="197"/>
        <end position="212"/>
    </location>
</feature>
<dbReference type="Pfam" id="PF12796">
    <property type="entry name" value="Ank_2"/>
    <property type="match status" value="2"/>
</dbReference>
<dbReference type="Pfam" id="PF13637">
    <property type="entry name" value="Ank_4"/>
    <property type="match status" value="1"/>
</dbReference>
<proteinExistence type="predicted"/>
<dbReference type="Gene3D" id="1.25.40.20">
    <property type="entry name" value="Ankyrin repeat-containing domain"/>
    <property type="match status" value="1"/>
</dbReference>
<evidence type="ECO:0000256" key="4">
    <source>
        <dbReference type="SAM" id="MobiDB-lite"/>
    </source>
</evidence>
<keyword evidence="6" id="KW-1185">Reference proteome</keyword>
<reference evidence="5" key="1">
    <citation type="submission" date="2016-10" db="EMBL/GenBank/DDBJ databases">
        <authorList>
            <person name="Benchimol M."/>
            <person name="Almeida L.G."/>
            <person name="Vasconcelos A.T."/>
            <person name="Perreira-Neves A."/>
            <person name="Rosa I.A."/>
            <person name="Tasca T."/>
            <person name="Bogo M.R."/>
            <person name="de Souza W."/>
        </authorList>
    </citation>
    <scope>NUCLEOTIDE SEQUENCE [LARGE SCALE GENOMIC DNA]</scope>
    <source>
        <strain evidence="5">K</strain>
    </source>
</reference>
<feature type="region of interest" description="Disordered" evidence="4">
    <location>
        <begin position="193"/>
        <end position="238"/>
    </location>
</feature>
<keyword evidence="1" id="KW-0677">Repeat</keyword>
<feature type="compositionally biased region" description="Low complexity" evidence="4">
    <location>
        <begin position="224"/>
        <end position="237"/>
    </location>
</feature>
<dbReference type="PROSITE" id="PS50297">
    <property type="entry name" value="ANK_REP_REGION"/>
    <property type="match status" value="3"/>
</dbReference>
<dbReference type="EMBL" id="MLAK01000665">
    <property type="protein sequence ID" value="OHT08517.1"/>
    <property type="molecule type" value="Genomic_DNA"/>
</dbReference>
<dbReference type="VEuPathDB" id="TrichDB:TRFO_22939"/>
<dbReference type="GeneID" id="94837570"/>
<dbReference type="AlphaFoldDB" id="A0A1J4KGR5"/>
<evidence type="ECO:0000313" key="6">
    <source>
        <dbReference type="Proteomes" id="UP000179807"/>
    </source>
</evidence>
<organism evidence="5 6">
    <name type="scientific">Tritrichomonas foetus</name>
    <dbReference type="NCBI Taxonomy" id="1144522"/>
    <lineage>
        <taxon>Eukaryota</taxon>
        <taxon>Metamonada</taxon>
        <taxon>Parabasalia</taxon>
        <taxon>Tritrichomonadida</taxon>
        <taxon>Tritrichomonadidae</taxon>
        <taxon>Tritrichomonas</taxon>
    </lineage>
</organism>
<protein>
    <submittedName>
        <fullName evidence="5">Uncharacterized protein</fullName>
    </submittedName>
</protein>
<comment type="caution">
    <text evidence="5">The sequence shown here is derived from an EMBL/GenBank/DDBJ whole genome shotgun (WGS) entry which is preliminary data.</text>
</comment>
<gene>
    <name evidence="5" type="ORF">TRFO_22939</name>
</gene>
<feature type="repeat" description="ANK" evidence="3">
    <location>
        <begin position="716"/>
        <end position="749"/>
    </location>
</feature>
<evidence type="ECO:0000256" key="1">
    <source>
        <dbReference type="ARBA" id="ARBA00022737"/>
    </source>
</evidence>
<evidence type="ECO:0000256" key="3">
    <source>
        <dbReference type="PROSITE-ProRule" id="PRU00023"/>
    </source>
</evidence>
<sequence length="870" mass="98470">MDFSLSISRHSLYNLTMKSRPIGNKKNTTLLIPQLDNSDEVIITSKKVTSFKNFVQLIVHPPKGQNPQFENLSQIKTLRLDNTKIGTFDGAIFNIPIKNLSMLNTPLSHYSHYRLMALIVFGAELETIDHNPIKKSERQLFEKNKEVLYDYLVEGWILTMLSPLKLYHPETRQRRVLYPKNVDNVNIIQTVNHMNHPSSPSISPTNSPSNSPFDSHSKMSHCNSPSSKLSPGKKPSPIRAKDVSVFSSPLNKKNSSNLSLQSEKTSKSNFKKNLTSKTDTDIEFLKILEKNFFEDDLRKLNISNFGTIQDNDLFVYYILLCVNLRPFFVKEIVEFLKSVTTPNLIKSLKKSIQTFKFSSYSVIALLIEELLSSTVFTINDVKPLLFSAYSNFESWNSYFSLFDNHSVKFIDFFCVFSNIIEKVDPELYNSLIKLAEEDNSNENGVSLIDVIQKFKENDRPKFVIFEALLNDDVEAFSEFDDDSIKQNITELTPWESPSNHKLLAASFCGAIQCFNSIIQANSSVQGENDNEETKNILEKLQDNEILISAAIAGGNFNICKVFESAKDYLDVAVTFHQFHLFKDYFELVQIEQTNLSSLFYHSVDSINITVIDYLMDKQLHLNHDSVLERGISLLFPSFVTFLLDYGFKSNFSLIYAIKAQKLEIVKLFSSAEFNIKGNDKLGWTPIHYAAQMGNVNILSYILSKCQGIDINLKDNEGNSPLLIAASNNHSKIVSALLKRNNCNPNLADNNGWTPLHIAAGNRNQEIVKTLIFNSKTNANAKTFENKETPLIIAAEANDEKIVGIILRKPNVDVNAKTKNNETALTLAIRNRNKAIIELIIKCGRADIAGINISQLTKDVGIQSLFKKHIK</sequence>